<dbReference type="InterPro" id="IPR011990">
    <property type="entry name" value="TPR-like_helical_dom_sf"/>
</dbReference>
<dbReference type="Proteomes" id="UP000317938">
    <property type="component" value="Unassembled WGS sequence"/>
</dbReference>
<evidence type="ECO:0000256" key="1">
    <source>
        <dbReference type="ARBA" id="ARBA00022737"/>
    </source>
</evidence>
<dbReference type="InterPro" id="IPR059106">
    <property type="entry name" value="WHD_MalT"/>
</dbReference>
<evidence type="ECO:0000256" key="2">
    <source>
        <dbReference type="ARBA" id="ARBA00023015"/>
    </source>
</evidence>
<dbReference type="CDD" id="cd06170">
    <property type="entry name" value="LuxR_C_like"/>
    <property type="match status" value="1"/>
</dbReference>
<dbReference type="Gene3D" id="3.40.50.300">
    <property type="entry name" value="P-loop containing nucleotide triphosphate hydrolases"/>
    <property type="match status" value="1"/>
</dbReference>
<comment type="caution">
    <text evidence="6">The sequence shown here is derived from an EMBL/GenBank/DDBJ whole genome shotgun (WGS) entry which is preliminary data.</text>
</comment>
<evidence type="ECO:0000256" key="4">
    <source>
        <dbReference type="ARBA" id="ARBA00023163"/>
    </source>
</evidence>
<dbReference type="Gene3D" id="1.10.10.10">
    <property type="entry name" value="Winged helix-like DNA-binding domain superfamily/Winged helix DNA-binding domain"/>
    <property type="match status" value="1"/>
</dbReference>
<keyword evidence="1" id="KW-0677">Repeat</keyword>
<sequence length="896" mass="102021">MLKNIIVFKHKFRHPIQRVTLTNRTYLLEKLNDNITSPLITIVSPAGFGKSTLMSLFFNQVQNSEQNKAVWISLDSADNEANQFLSLICQALVTIGVADDTLITRANNSSANADQRELAEAILRLIENSPQQIYIFFDDFHFISNKTISSFLDRLLLCNLDNLHLVISSRIQPNIDTNYLYSQGLHFYLDAEKLRFSLAETNDLLEELLSKEQIELLYEQTDGWPVAIQLSRLWYIQNPNSTPTKTLSNNLDTLSNYLREQVFQKFDEETQNFLLKTSFLDSFSIELANFVCEISNGSEIISTLTPYESLIFSLDSEGLSIRYHQLFSDFLQQTFTSMHGQIEVRKLRHRAAQWFAQEKYLSDSICQYVRANDKSSAIDLIKQGGGWELILTKGIGFVESVLSHFNEADFINFESLGLLRCYLFLKMGKVLAAKEQLLITQQMNKEQCQKMQSSQKINRDLLIVGLLVEVYLDNIPENGIFKKLADALLTLDNYDHLGRGIILAIEALVLNQTSNFANAEKKSIICIREMRLANCWVGVNYITLHYGQSLAYRGLLNQAHELFTSANELAEKHLGLDNGLQSMATCLTAEVEYQLGNVELAHTMLKKGISALFQRDCWYDIYAVVFKLAVNLSILHKDLPANLSYIEQGKSIASDRKLDRLQVLLDVLALKVAYSFSQDHKFEKIHKRILTNEMWAASNLIWGAKEEYHYLMALYFLRKNNSRKVQLHTCELLSLCENSDQKIYIIKAKLISALSFYSLGEYEPAFKLATEAIQVASKLHSKQLFYDLPDGIESLLSKLKSQYAAPLDPKSAALVGELLNEIKTTTETGLSQLGLSHREQQLIPLLMKSKSNKEISSELGISENTVKFHLKNLFVKINVKSRNEATIFFLTSNFKG</sequence>
<dbReference type="InterPro" id="IPR056884">
    <property type="entry name" value="NPHP3-like_N"/>
</dbReference>
<dbReference type="PROSITE" id="PS50043">
    <property type="entry name" value="HTH_LUXR_2"/>
    <property type="match status" value="1"/>
</dbReference>
<keyword evidence="4" id="KW-0804">Transcription</keyword>
<dbReference type="Pfam" id="PF25873">
    <property type="entry name" value="WHD_MalT"/>
    <property type="match status" value="1"/>
</dbReference>
<gene>
    <name evidence="6" type="ORF">FQP85_04660</name>
</gene>
<evidence type="ECO:0000313" key="6">
    <source>
        <dbReference type="EMBL" id="TVU84948.1"/>
    </source>
</evidence>
<feature type="domain" description="HTH luxR-type" evidence="5">
    <location>
        <begin position="828"/>
        <end position="893"/>
    </location>
</feature>
<evidence type="ECO:0000256" key="3">
    <source>
        <dbReference type="ARBA" id="ARBA00023125"/>
    </source>
</evidence>
<protein>
    <recommendedName>
        <fullName evidence="5">HTH luxR-type domain-containing protein</fullName>
    </recommendedName>
</protein>
<dbReference type="PRINTS" id="PR00038">
    <property type="entry name" value="HTHLUXR"/>
</dbReference>
<dbReference type="InterPro" id="IPR027417">
    <property type="entry name" value="P-loop_NTPase"/>
</dbReference>
<organism evidence="6 7">
    <name type="scientific">Pseudoalteromonas neustonica</name>
    <dbReference type="NCBI Taxonomy" id="1840331"/>
    <lineage>
        <taxon>Bacteria</taxon>
        <taxon>Pseudomonadati</taxon>
        <taxon>Pseudomonadota</taxon>
        <taxon>Gammaproteobacteria</taxon>
        <taxon>Alteromonadales</taxon>
        <taxon>Pseudoalteromonadaceae</taxon>
        <taxon>Pseudoalteromonas</taxon>
    </lineage>
</organism>
<dbReference type="SUPFAM" id="SSF46894">
    <property type="entry name" value="C-terminal effector domain of the bipartite response regulators"/>
    <property type="match status" value="1"/>
</dbReference>
<keyword evidence="2" id="KW-0805">Transcription regulation</keyword>
<dbReference type="PANTHER" id="PTHR44688:SF16">
    <property type="entry name" value="DNA-BINDING TRANSCRIPTIONAL ACTIVATOR DEVR_DOSR"/>
    <property type="match status" value="1"/>
</dbReference>
<dbReference type="Pfam" id="PF00196">
    <property type="entry name" value="GerE"/>
    <property type="match status" value="1"/>
</dbReference>
<evidence type="ECO:0000259" key="5">
    <source>
        <dbReference type="PROSITE" id="PS50043"/>
    </source>
</evidence>
<dbReference type="Pfam" id="PF24883">
    <property type="entry name" value="NPHP3_N"/>
    <property type="match status" value="1"/>
</dbReference>
<evidence type="ECO:0000313" key="7">
    <source>
        <dbReference type="Proteomes" id="UP000317938"/>
    </source>
</evidence>
<keyword evidence="7" id="KW-1185">Reference proteome</keyword>
<dbReference type="Gene3D" id="1.25.40.10">
    <property type="entry name" value="Tetratricopeptide repeat domain"/>
    <property type="match status" value="1"/>
</dbReference>
<dbReference type="PANTHER" id="PTHR44688">
    <property type="entry name" value="DNA-BINDING TRANSCRIPTIONAL ACTIVATOR DEVR_DOSR"/>
    <property type="match status" value="1"/>
</dbReference>
<dbReference type="InterPro" id="IPR016032">
    <property type="entry name" value="Sig_transdc_resp-reg_C-effctor"/>
</dbReference>
<name>A0ABY3FGE5_9GAMM</name>
<dbReference type="SMART" id="SM00421">
    <property type="entry name" value="HTH_LUXR"/>
    <property type="match status" value="1"/>
</dbReference>
<dbReference type="SUPFAM" id="SSF52540">
    <property type="entry name" value="P-loop containing nucleoside triphosphate hydrolases"/>
    <property type="match status" value="1"/>
</dbReference>
<dbReference type="InterPro" id="IPR000792">
    <property type="entry name" value="Tscrpt_reg_LuxR_C"/>
</dbReference>
<dbReference type="EMBL" id="VNFF01000004">
    <property type="protein sequence ID" value="TVU84948.1"/>
    <property type="molecule type" value="Genomic_DNA"/>
</dbReference>
<accession>A0ABY3FGE5</accession>
<dbReference type="InterPro" id="IPR036388">
    <property type="entry name" value="WH-like_DNA-bd_sf"/>
</dbReference>
<proteinExistence type="predicted"/>
<keyword evidence="3" id="KW-0238">DNA-binding</keyword>
<reference evidence="6 7" key="1">
    <citation type="submission" date="2019-07" db="EMBL/GenBank/DDBJ databases">
        <title>Diversity of Bacteria from Kongsfjorden, Arctic.</title>
        <authorList>
            <person name="Yu Y."/>
        </authorList>
    </citation>
    <scope>NUCLEOTIDE SEQUENCE [LARGE SCALE GENOMIC DNA]</scope>
    <source>
        <strain evidence="6 7">SM1927</strain>
    </source>
</reference>